<reference evidence="3 4" key="1">
    <citation type="submission" date="2019-06" db="EMBL/GenBank/DDBJ databases">
        <title>YIM 131921 draft genome.</title>
        <authorList>
            <person name="Jiang L."/>
        </authorList>
    </citation>
    <scope>NUCLEOTIDE SEQUENCE [LARGE SCALE GENOMIC DNA]</scope>
    <source>
        <strain evidence="3 4">YIM 131921</strain>
    </source>
</reference>
<sequence>MCWRLASLRNGRWTRLPRRSPSRCATGVTFHSGNPARAEDVVGSVARVIKLNLTPAFILTQLGWTPENVEQMVTAEGNTVTVRYEGDFSPAFVLIVLASRPASVVDMVTVTENEVDGDMGNAWLNANSAGSGPFSLQTFRPAELERLEANPEYFKGAPLVEGVILRHSPARGRIRDAAAPAGAGRRGYGEAPDPRPDRDPGPTGDQGGGLPPGRRPPPVLHQKAESLTKSAVWEAARYLVDYEGMTNSFLAGQMETH</sequence>
<proteinExistence type="predicted"/>
<gene>
    <name evidence="3" type="ORF">FHG66_19950</name>
</gene>
<dbReference type="AlphaFoldDB" id="A0A5C4MQ23"/>
<accession>A0A5C4MQ23</accession>
<protein>
    <recommendedName>
        <fullName evidence="2">Solute-binding protein family 5 domain-containing protein</fullName>
    </recommendedName>
</protein>
<evidence type="ECO:0000313" key="3">
    <source>
        <dbReference type="EMBL" id="TNC45382.1"/>
    </source>
</evidence>
<comment type="caution">
    <text evidence="3">The sequence shown here is derived from an EMBL/GenBank/DDBJ whole genome shotgun (WGS) entry which is preliminary data.</text>
</comment>
<dbReference type="SUPFAM" id="SSF53850">
    <property type="entry name" value="Periplasmic binding protein-like II"/>
    <property type="match status" value="1"/>
</dbReference>
<dbReference type="Pfam" id="PF00496">
    <property type="entry name" value="SBP_bac_5"/>
    <property type="match status" value="1"/>
</dbReference>
<keyword evidence="4" id="KW-1185">Reference proteome</keyword>
<feature type="region of interest" description="Disordered" evidence="1">
    <location>
        <begin position="175"/>
        <end position="222"/>
    </location>
</feature>
<organism evidence="3 4">
    <name type="scientific">Rubellimicrobium rubrum</name>
    <dbReference type="NCBI Taxonomy" id="2585369"/>
    <lineage>
        <taxon>Bacteria</taxon>
        <taxon>Pseudomonadati</taxon>
        <taxon>Pseudomonadota</taxon>
        <taxon>Alphaproteobacteria</taxon>
        <taxon>Rhodobacterales</taxon>
        <taxon>Roseobacteraceae</taxon>
        <taxon>Rubellimicrobium</taxon>
    </lineage>
</organism>
<dbReference type="OrthoDB" id="9803988at2"/>
<dbReference type="EMBL" id="VDFU01000046">
    <property type="protein sequence ID" value="TNC45382.1"/>
    <property type="molecule type" value="Genomic_DNA"/>
</dbReference>
<evidence type="ECO:0000256" key="1">
    <source>
        <dbReference type="SAM" id="MobiDB-lite"/>
    </source>
</evidence>
<evidence type="ECO:0000259" key="2">
    <source>
        <dbReference type="Pfam" id="PF00496"/>
    </source>
</evidence>
<name>A0A5C4MQ23_9RHOB</name>
<dbReference type="Gene3D" id="3.40.190.10">
    <property type="entry name" value="Periplasmic binding protein-like II"/>
    <property type="match status" value="1"/>
</dbReference>
<evidence type="ECO:0000313" key="4">
    <source>
        <dbReference type="Proteomes" id="UP000305887"/>
    </source>
</evidence>
<dbReference type="Proteomes" id="UP000305887">
    <property type="component" value="Unassembled WGS sequence"/>
</dbReference>
<dbReference type="InterPro" id="IPR000914">
    <property type="entry name" value="SBP_5_dom"/>
</dbReference>
<feature type="domain" description="Solute-binding protein family 5" evidence="2">
    <location>
        <begin position="27"/>
        <end position="254"/>
    </location>
</feature>